<protein>
    <submittedName>
        <fullName evidence="2">Maleylpyruvate isomerase</fullName>
    </submittedName>
</protein>
<dbReference type="AlphaFoldDB" id="A0A9W6UZJ4"/>
<dbReference type="EMBL" id="BSSA01000005">
    <property type="protein sequence ID" value="GLW69721.1"/>
    <property type="molecule type" value="Genomic_DNA"/>
</dbReference>
<dbReference type="GO" id="GO:0016853">
    <property type="term" value="F:isomerase activity"/>
    <property type="evidence" value="ECO:0007669"/>
    <property type="project" value="UniProtKB-KW"/>
</dbReference>
<accession>A0A9W6UZJ4</accession>
<dbReference type="Gene3D" id="1.20.120.450">
    <property type="entry name" value="dinb family like domain"/>
    <property type="match status" value="1"/>
</dbReference>
<dbReference type="Pfam" id="PF11716">
    <property type="entry name" value="MDMPI_N"/>
    <property type="match status" value="1"/>
</dbReference>
<evidence type="ECO:0000259" key="1">
    <source>
        <dbReference type="Pfam" id="PF11716"/>
    </source>
</evidence>
<dbReference type="Proteomes" id="UP001165041">
    <property type="component" value="Unassembled WGS sequence"/>
</dbReference>
<dbReference type="NCBIfam" id="TIGR03083">
    <property type="entry name" value="maleylpyruvate isomerase family mycothiol-dependent enzyme"/>
    <property type="match status" value="1"/>
</dbReference>
<dbReference type="GO" id="GO:0046872">
    <property type="term" value="F:metal ion binding"/>
    <property type="evidence" value="ECO:0007669"/>
    <property type="project" value="InterPro"/>
</dbReference>
<dbReference type="RefSeq" id="WP_285735593.1">
    <property type="nucleotide sequence ID" value="NZ_BSSA01000005.1"/>
</dbReference>
<comment type="caution">
    <text evidence="2">The sequence shown here is derived from an EMBL/GenBank/DDBJ whole genome shotgun (WGS) entry which is preliminary data.</text>
</comment>
<evidence type="ECO:0000313" key="3">
    <source>
        <dbReference type="Proteomes" id="UP001165041"/>
    </source>
</evidence>
<gene>
    <name evidence="2" type="ORF">Kpho02_20200</name>
</gene>
<feature type="domain" description="Mycothiol-dependent maleylpyruvate isomerase metal-binding" evidence="1">
    <location>
        <begin position="16"/>
        <end position="150"/>
    </location>
</feature>
<dbReference type="SUPFAM" id="SSF109854">
    <property type="entry name" value="DinB/YfiT-like putative metalloenzymes"/>
    <property type="match status" value="1"/>
</dbReference>
<organism evidence="2 3">
    <name type="scientific">Kitasatospora phosalacinea</name>
    <dbReference type="NCBI Taxonomy" id="2065"/>
    <lineage>
        <taxon>Bacteria</taxon>
        <taxon>Bacillati</taxon>
        <taxon>Actinomycetota</taxon>
        <taxon>Actinomycetes</taxon>
        <taxon>Kitasatosporales</taxon>
        <taxon>Streptomycetaceae</taxon>
        <taxon>Kitasatospora</taxon>
    </lineage>
</organism>
<evidence type="ECO:0000313" key="2">
    <source>
        <dbReference type="EMBL" id="GLW69721.1"/>
    </source>
</evidence>
<sequence>MSTRTPADARGWAARGTELFLAAAAPFGPAEYAAPSPLPGWTRAHLAAHLAANADALGNLVHWAATGTPTPMYASPAERLAGIERGRALPAAELTHWVRESAERLAAALDALTPEQWQAPVVTAQGRTVPAAELPWLRAREACVHAVDLAAGVTFADLPAGFLAALCEDVLAKRAPAFALRTPDGSVQWRPADDGGLPVVEAELPSLAAYLTNRQPIEGAPALGPWL</sequence>
<proteinExistence type="predicted"/>
<name>A0A9W6UZJ4_9ACTN</name>
<dbReference type="InterPro" id="IPR017517">
    <property type="entry name" value="Maleyloyr_isom"/>
</dbReference>
<keyword evidence="2" id="KW-0413">Isomerase</keyword>
<reference evidence="2" key="1">
    <citation type="submission" date="2023-02" db="EMBL/GenBank/DDBJ databases">
        <title>Kitasatospora phosalacinea NBRC 14627.</title>
        <authorList>
            <person name="Ichikawa N."/>
            <person name="Sato H."/>
            <person name="Tonouchi N."/>
        </authorList>
    </citation>
    <scope>NUCLEOTIDE SEQUENCE</scope>
    <source>
        <strain evidence="2">NBRC 14627</strain>
    </source>
</reference>
<dbReference type="InterPro" id="IPR024344">
    <property type="entry name" value="MDMPI_metal-binding"/>
</dbReference>
<dbReference type="InterPro" id="IPR034660">
    <property type="entry name" value="DinB/YfiT-like"/>
</dbReference>